<dbReference type="RefSeq" id="WP_301193091.1">
    <property type="nucleotide sequence ID" value="NZ_JAPDPJ010000124.1"/>
</dbReference>
<comment type="caution">
    <text evidence="1">The sequence shown here is derived from an EMBL/GenBank/DDBJ whole genome shotgun (WGS) entry which is preliminary data.</text>
</comment>
<keyword evidence="2" id="KW-1185">Reference proteome</keyword>
<name>A0AAE3SIS0_9BACT</name>
<dbReference type="Proteomes" id="UP001209229">
    <property type="component" value="Unassembled WGS sequence"/>
</dbReference>
<reference evidence="1" key="1">
    <citation type="submission" date="2022-10" db="EMBL/GenBank/DDBJ databases">
        <authorList>
            <person name="Yu W.X."/>
        </authorList>
    </citation>
    <scope>NUCLEOTIDE SEQUENCE</scope>
    <source>
        <strain evidence="1">AAT</strain>
    </source>
</reference>
<evidence type="ECO:0000313" key="1">
    <source>
        <dbReference type="EMBL" id="MCW3789543.1"/>
    </source>
</evidence>
<accession>A0AAE3SIS0</accession>
<dbReference type="EMBL" id="JAPDPJ010000124">
    <property type="protein sequence ID" value="MCW3789543.1"/>
    <property type="molecule type" value="Genomic_DNA"/>
</dbReference>
<sequence length="123" mass="15108">MEHPIEKYRKSQKEFLKNCPESQRKFHEYMFRIGNATYAYHNRAIKEVDEDRQREYYKEWLEGLPENLKKDMKEKGFDGCKTALPFTRYLNERTDVGMTDWMKEHLSEADFKEWLTVKERNEE</sequence>
<evidence type="ECO:0000313" key="2">
    <source>
        <dbReference type="Proteomes" id="UP001209229"/>
    </source>
</evidence>
<dbReference type="AlphaFoldDB" id="A0AAE3SIS0"/>
<gene>
    <name evidence="1" type="ORF">OM075_23995</name>
</gene>
<protein>
    <submittedName>
        <fullName evidence="1">Uncharacterized protein</fullName>
    </submittedName>
</protein>
<organism evidence="1 2">
    <name type="scientific">Plebeiibacterium sediminum</name>
    <dbReference type="NCBI Taxonomy" id="2992112"/>
    <lineage>
        <taxon>Bacteria</taxon>
        <taxon>Pseudomonadati</taxon>
        <taxon>Bacteroidota</taxon>
        <taxon>Bacteroidia</taxon>
        <taxon>Marinilabiliales</taxon>
        <taxon>Marinilabiliaceae</taxon>
        <taxon>Plebeiibacterium</taxon>
    </lineage>
</organism>
<proteinExistence type="predicted"/>